<dbReference type="EMBL" id="CP043046">
    <property type="protein sequence ID" value="QEI08647.1"/>
    <property type="molecule type" value="Genomic_DNA"/>
</dbReference>
<dbReference type="SUPFAM" id="SSF142433">
    <property type="entry name" value="CinA-like"/>
    <property type="match status" value="1"/>
</dbReference>
<dbReference type="AlphaFoldDB" id="A0A5C0B7C1"/>
<accession>A0A5C0B7C1</accession>
<dbReference type="NCBIfam" id="TIGR00199">
    <property type="entry name" value="PncC_domain"/>
    <property type="match status" value="1"/>
</dbReference>
<dbReference type="RefSeq" id="WP_148818118.1">
    <property type="nucleotide sequence ID" value="NZ_CP043046.1"/>
</dbReference>
<evidence type="ECO:0000313" key="2">
    <source>
        <dbReference type="EMBL" id="QEI08647.1"/>
    </source>
</evidence>
<evidence type="ECO:0000313" key="3">
    <source>
        <dbReference type="Proteomes" id="UP000325161"/>
    </source>
</evidence>
<dbReference type="InterPro" id="IPR008136">
    <property type="entry name" value="CinA_C"/>
</dbReference>
<feature type="domain" description="CinA C-terminal" evidence="1">
    <location>
        <begin position="5"/>
        <end position="154"/>
    </location>
</feature>
<gene>
    <name evidence="2" type="ORF">FXN63_24475</name>
</gene>
<evidence type="ECO:0000259" key="1">
    <source>
        <dbReference type="Pfam" id="PF02464"/>
    </source>
</evidence>
<sequence length="173" mass="18437">MDKIEAVVEFMKARELVLTTAESCTGGLISSLLVDMPGAGSVLACAFVVYSPQAKQHMLGVSPETLANFNLTSEPVATEMALGALTRCEANLAVSNTGVADCTDDDIPAGTQCFAWAFQAGEGVAPTVFAETRRFSGDRNTIRDAAARYALARIPHYHRKFSEEACPNEQSAD</sequence>
<name>A0A5C0B7C1_9BURK</name>
<proteinExistence type="predicted"/>
<dbReference type="Pfam" id="PF02464">
    <property type="entry name" value="CinA"/>
    <property type="match status" value="1"/>
</dbReference>
<dbReference type="InterPro" id="IPR036653">
    <property type="entry name" value="CinA-like_C"/>
</dbReference>
<dbReference type="Gene3D" id="3.90.950.20">
    <property type="entry name" value="CinA-like"/>
    <property type="match status" value="1"/>
</dbReference>
<organism evidence="2 3">
    <name type="scientific">Pigmentiphaga aceris</name>
    <dbReference type="NCBI Taxonomy" id="1940612"/>
    <lineage>
        <taxon>Bacteria</taxon>
        <taxon>Pseudomonadati</taxon>
        <taxon>Pseudomonadota</taxon>
        <taxon>Betaproteobacteria</taxon>
        <taxon>Burkholderiales</taxon>
        <taxon>Alcaligenaceae</taxon>
        <taxon>Pigmentiphaga</taxon>
    </lineage>
</organism>
<keyword evidence="3" id="KW-1185">Reference proteome</keyword>
<dbReference type="KEGG" id="pacr:FXN63_24475"/>
<reference evidence="2 3" key="1">
    <citation type="submission" date="2019-08" db="EMBL/GenBank/DDBJ databases">
        <title>Amphibian skin-associated Pigmentiphaga: genome sequence and occurrence across geography and hosts.</title>
        <authorList>
            <person name="Bletz M.C."/>
            <person name="Bunk B."/>
            <person name="Sproeer C."/>
            <person name="Biwer P."/>
            <person name="Reiter S."/>
            <person name="Rabemananjara F.C.E."/>
            <person name="Schulz S."/>
            <person name="Overmann J."/>
            <person name="Vences M."/>
        </authorList>
    </citation>
    <scope>NUCLEOTIDE SEQUENCE [LARGE SCALE GENOMIC DNA]</scope>
    <source>
        <strain evidence="2 3">Mada1488</strain>
    </source>
</reference>
<dbReference type="Proteomes" id="UP000325161">
    <property type="component" value="Chromosome"/>
</dbReference>
<dbReference type="OrthoDB" id="9801454at2"/>
<protein>
    <submittedName>
        <fullName evidence="2">CinA family protein</fullName>
    </submittedName>
</protein>